<proteinExistence type="predicted"/>
<dbReference type="SUPFAM" id="SSF53474">
    <property type="entry name" value="alpha/beta-Hydrolases"/>
    <property type="match status" value="1"/>
</dbReference>
<dbReference type="EMBL" id="JBHUEY010000006">
    <property type="protein sequence ID" value="MFD1785384.1"/>
    <property type="molecule type" value="Genomic_DNA"/>
</dbReference>
<dbReference type="PANTHER" id="PTHR43265">
    <property type="entry name" value="ESTERASE ESTD"/>
    <property type="match status" value="1"/>
</dbReference>
<keyword evidence="3" id="KW-1185">Reference proteome</keyword>
<dbReference type="Gene3D" id="3.40.50.1820">
    <property type="entry name" value="alpha/beta hydrolase"/>
    <property type="match status" value="1"/>
</dbReference>
<reference evidence="3" key="1">
    <citation type="journal article" date="2019" name="Int. J. Syst. Evol. Microbiol.">
        <title>The Global Catalogue of Microorganisms (GCM) 10K type strain sequencing project: providing services to taxonomists for standard genome sequencing and annotation.</title>
        <authorList>
            <consortium name="The Broad Institute Genomics Platform"/>
            <consortium name="The Broad Institute Genome Sequencing Center for Infectious Disease"/>
            <person name="Wu L."/>
            <person name="Ma J."/>
        </authorList>
    </citation>
    <scope>NUCLEOTIDE SEQUENCE [LARGE SCALE GENOMIC DNA]</scope>
    <source>
        <strain evidence="3">DFY28</strain>
    </source>
</reference>
<evidence type="ECO:0000259" key="1">
    <source>
        <dbReference type="Pfam" id="PF12697"/>
    </source>
</evidence>
<dbReference type="InterPro" id="IPR029058">
    <property type="entry name" value="AB_hydrolase_fold"/>
</dbReference>
<gene>
    <name evidence="2" type="ORF">ACFSC0_18435</name>
</gene>
<protein>
    <submittedName>
        <fullName evidence="2">Alpha/beta hydrolase</fullName>
    </submittedName>
</protein>
<dbReference type="PANTHER" id="PTHR43265:SF1">
    <property type="entry name" value="ESTERASE ESTD"/>
    <property type="match status" value="1"/>
</dbReference>
<dbReference type="InterPro" id="IPR000073">
    <property type="entry name" value="AB_hydrolase_1"/>
</dbReference>
<name>A0ABW4N5J0_9CAUL</name>
<dbReference type="Pfam" id="PF12697">
    <property type="entry name" value="Abhydrolase_6"/>
    <property type="match status" value="1"/>
</dbReference>
<evidence type="ECO:0000313" key="2">
    <source>
        <dbReference type="EMBL" id="MFD1785384.1"/>
    </source>
</evidence>
<feature type="domain" description="AB hydrolase-1" evidence="1">
    <location>
        <begin position="26"/>
        <end position="257"/>
    </location>
</feature>
<dbReference type="Proteomes" id="UP001597237">
    <property type="component" value="Unassembled WGS sequence"/>
</dbReference>
<organism evidence="2 3">
    <name type="scientific">Phenylobacterium terrae</name>
    <dbReference type="NCBI Taxonomy" id="2665495"/>
    <lineage>
        <taxon>Bacteria</taxon>
        <taxon>Pseudomonadati</taxon>
        <taxon>Pseudomonadota</taxon>
        <taxon>Alphaproteobacteria</taxon>
        <taxon>Caulobacterales</taxon>
        <taxon>Caulobacteraceae</taxon>
        <taxon>Phenylobacterium</taxon>
    </lineage>
</organism>
<dbReference type="GO" id="GO:0016787">
    <property type="term" value="F:hydrolase activity"/>
    <property type="evidence" value="ECO:0007669"/>
    <property type="project" value="UniProtKB-KW"/>
</dbReference>
<sequence length="295" mass="30862">MAATGATGTLHGVMLTPSDVARPPVVLIVPGSGPTDKDGNNTLGATAASYRRLAEALVDQGVASVRIDKRGMFDSAGAAADPNNVTIGDYARDVAAWAQGLKPVTGAACVWVLGHSEGALVAAVAAAERSQDICGLVLVAGAGRPLGQLLREQLKANPANAPLLDEAFAAIEKLEKRQPVDVARLPAPLQMLFLPAFQPFLMDAMSYDPPELLRKYQGPVLVVQGTTDLQISMADAERLAAARPGVKLVKVEGMNHVLKAAPADRDGNLATYREPLKPVDHKAVDAIVDFVKGGR</sequence>
<dbReference type="InterPro" id="IPR053145">
    <property type="entry name" value="AB_hydrolase_Est10"/>
</dbReference>
<evidence type="ECO:0000313" key="3">
    <source>
        <dbReference type="Proteomes" id="UP001597237"/>
    </source>
</evidence>
<comment type="caution">
    <text evidence="2">The sequence shown here is derived from an EMBL/GenBank/DDBJ whole genome shotgun (WGS) entry which is preliminary data.</text>
</comment>
<accession>A0ABW4N5J0</accession>
<keyword evidence="2" id="KW-0378">Hydrolase</keyword>
<dbReference type="RefSeq" id="WP_377281445.1">
    <property type="nucleotide sequence ID" value="NZ_JBHRSI010000004.1"/>
</dbReference>